<feature type="coiled-coil region" evidence="11">
    <location>
        <begin position="191"/>
        <end position="218"/>
    </location>
</feature>
<evidence type="ECO:0000256" key="4">
    <source>
        <dbReference type="ARBA" id="ARBA00022553"/>
    </source>
</evidence>
<evidence type="ECO:0000313" key="15">
    <source>
        <dbReference type="Proteomes" id="UP000248544"/>
    </source>
</evidence>
<dbReference type="InterPro" id="IPR004358">
    <property type="entry name" value="Sig_transdc_His_kin-like_C"/>
</dbReference>
<dbReference type="SMART" id="SM00304">
    <property type="entry name" value="HAMP"/>
    <property type="match status" value="1"/>
</dbReference>
<evidence type="ECO:0000256" key="9">
    <source>
        <dbReference type="ARBA" id="ARBA00023012"/>
    </source>
</evidence>
<keyword evidence="10" id="KW-0472">Membrane</keyword>
<dbReference type="RefSeq" id="WP_111166837.1">
    <property type="nucleotide sequence ID" value="NZ_POUA01000054.1"/>
</dbReference>
<dbReference type="AlphaFoldDB" id="A0A2W2HG70"/>
<evidence type="ECO:0000256" key="2">
    <source>
        <dbReference type="ARBA" id="ARBA00004236"/>
    </source>
</evidence>
<dbReference type="CDD" id="cd00075">
    <property type="entry name" value="HATPase"/>
    <property type="match status" value="1"/>
</dbReference>
<dbReference type="InterPro" id="IPR003594">
    <property type="entry name" value="HATPase_dom"/>
</dbReference>
<dbReference type="InterPro" id="IPR003660">
    <property type="entry name" value="HAMP_dom"/>
</dbReference>
<dbReference type="SUPFAM" id="SSF158472">
    <property type="entry name" value="HAMP domain-like"/>
    <property type="match status" value="1"/>
</dbReference>
<evidence type="ECO:0000259" key="13">
    <source>
        <dbReference type="PROSITE" id="PS50885"/>
    </source>
</evidence>
<keyword evidence="7 14" id="KW-0418">Kinase</keyword>
<dbReference type="Pfam" id="PF02518">
    <property type="entry name" value="HATPase_c"/>
    <property type="match status" value="1"/>
</dbReference>
<dbReference type="InterPro" id="IPR036890">
    <property type="entry name" value="HATPase_C_sf"/>
</dbReference>
<sequence length="428" mass="47151">MGLICAAGIAVALIGVRDLATGDRTEQIAGASIKVVHLLREGRLTPILTRLEVPAVQVVNARGRVLAATPEMAGMPRMADFEPTEAEVRAQRLRCDIPGYEGECMLVMSFRVHQPEGDWLVYGADHDVPWYVSPLFSTMLIGGALLLVLVTTAGTYRTTSKTLAPVEAIRSELDEISATDLGRRVPVPPYQDEIRRLAESVNRTLDRLETQVEKQRRFASDASHDLRSPITAMRTQAEDALLHPGDTDWISLARAQLGSLERLEALVSDLLMLARLDAGAPSRRDRLDLSELVRGELDRRWRRVRVVRRLQDGVEVLGDRLRLARLLTNLVDNAERHAGTEICVTVGDRDGHAVLEVLDDGAGIPPDQREVVFQRFTRLDAARSRDAGGTGLGLPIAREIAEEHGGSLTVEDSPRGARFVARFPSARR</sequence>
<dbReference type="SUPFAM" id="SSF47384">
    <property type="entry name" value="Homodimeric domain of signal transducing histidine kinase"/>
    <property type="match status" value="1"/>
</dbReference>
<protein>
    <recommendedName>
        <fullName evidence="3">histidine kinase</fullName>
        <ecNumber evidence="3">2.7.13.3</ecNumber>
    </recommendedName>
</protein>
<keyword evidence="9" id="KW-0902">Two-component regulatory system</keyword>
<dbReference type="SMART" id="SM00387">
    <property type="entry name" value="HATPase_c"/>
    <property type="match status" value="1"/>
</dbReference>
<feature type="domain" description="HAMP" evidence="13">
    <location>
        <begin position="160"/>
        <end position="213"/>
    </location>
</feature>
<evidence type="ECO:0000259" key="12">
    <source>
        <dbReference type="PROSITE" id="PS50109"/>
    </source>
</evidence>
<evidence type="ECO:0000256" key="8">
    <source>
        <dbReference type="ARBA" id="ARBA00022989"/>
    </source>
</evidence>
<dbReference type="PRINTS" id="PR00344">
    <property type="entry name" value="BCTRLSENSOR"/>
</dbReference>
<comment type="caution">
    <text evidence="14">The sequence shown here is derived from an EMBL/GenBank/DDBJ whole genome shotgun (WGS) entry which is preliminary data.</text>
</comment>
<evidence type="ECO:0000256" key="11">
    <source>
        <dbReference type="SAM" id="Coils"/>
    </source>
</evidence>
<dbReference type="PROSITE" id="PS50885">
    <property type="entry name" value="HAMP"/>
    <property type="match status" value="1"/>
</dbReference>
<keyword evidence="8" id="KW-1133">Transmembrane helix</keyword>
<feature type="domain" description="Histidine kinase" evidence="12">
    <location>
        <begin position="221"/>
        <end position="427"/>
    </location>
</feature>
<organism evidence="14 15">
    <name type="scientific">Spongiactinospora gelatinilytica</name>
    <dbReference type="NCBI Taxonomy" id="2666298"/>
    <lineage>
        <taxon>Bacteria</taxon>
        <taxon>Bacillati</taxon>
        <taxon>Actinomycetota</taxon>
        <taxon>Actinomycetes</taxon>
        <taxon>Streptosporangiales</taxon>
        <taxon>Streptosporangiaceae</taxon>
        <taxon>Spongiactinospora</taxon>
    </lineage>
</organism>
<dbReference type="PROSITE" id="PS50109">
    <property type="entry name" value="HIS_KIN"/>
    <property type="match status" value="1"/>
</dbReference>
<dbReference type="Gene3D" id="3.30.565.10">
    <property type="entry name" value="Histidine kinase-like ATPase, C-terminal domain"/>
    <property type="match status" value="1"/>
</dbReference>
<dbReference type="PANTHER" id="PTHR45436:SF5">
    <property type="entry name" value="SENSOR HISTIDINE KINASE TRCS"/>
    <property type="match status" value="1"/>
</dbReference>
<gene>
    <name evidence="14" type="ORF">C1I98_09810</name>
</gene>
<keyword evidence="11" id="KW-0175">Coiled coil</keyword>
<dbReference type="Gene3D" id="1.10.287.130">
    <property type="match status" value="1"/>
</dbReference>
<dbReference type="GO" id="GO:0000155">
    <property type="term" value="F:phosphorelay sensor kinase activity"/>
    <property type="evidence" value="ECO:0007669"/>
    <property type="project" value="InterPro"/>
</dbReference>
<dbReference type="InterPro" id="IPR036097">
    <property type="entry name" value="HisK_dim/P_sf"/>
</dbReference>
<dbReference type="Pfam" id="PF00672">
    <property type="entry name" value="HAMP"/>
    <property type="match status" value="1"/>
</dbReference>
<keyword evidence="5" id="KW-0808">Transferase</keyword>
<keyword evidence="4" id="KW-0597">Phosphoprotein</keyword>
<dbReference type="GO" id="GO:0005886">
    <property type="term" value="C:plasma membrane"/>
    <property type="evidence" value="ECO:0007669"/>
    <property type="project" value="UniProtKB-SubCell"/>
</dbReference>
<dbReference type="SMART" id="SM00388">
    <property type="entry name" value="HisKA"/>
    <property type="match status" value="1"/>
</dbReference>
<comment type="catalytic activity">
    <reaction evidence="1">
        <text>ATP + protein L-histidine = ADP + protein N-phospho-L-histidine.</text>
        <dbReference type="EC" id="2.7.13.3"/>
    </reaction>
</comment>
<accession>A0A2W2HG70</accession>
<evidence type="ECO:0000313" key="14">
    <source>
        <dbReference type="EMBL" id="PZG50745.1"/>
    </source>
</evidence>
<dbReference type="SUPFAM" id="SSF55874">
    <property type="entry name" value="ATPase domain of HSP90 chaperone/DNA topoisomerase II/histidine kinase"/>
    <property type="match status" value="1"/>
</dbReference>
<dbReference type="Pfam" id="PF00512">
    <property type="entry name" value="HisKA"/>
    <property type="match status" value="1"/>
</dbReference>
<evidence type="ECO:0000256" key="3">
    <source>
        <dbReference type="ARBA" id="ARBA00012438"/>
    </source>
</evidence>
<dbReference type="InterPro" id="IPR050428">
    <property type="entry name" value="TCS_sensor_his_kinase"/>
</dbReference>
<dbReference type="Proteomes" id="UP000248544">
    <property type="component" value="Unassembled WGS sequence"/>
</dbReference>
<proteinExistence type="predicted"/>
<dbReference type="InterPro" id="IPR003661">
    <property type="entry name" value="HisK_dim/P_dom"/>
</dbReference>
<evidence type="ECO:0000256" key="5">
    <source>
        <dbReference type="ARBA" id="ARBA00022679"/>
    </source>
</evidence>
<keyword evidence="6" id="KW-0812">Transmembrane</keyword>
<dbReference type="CDD" id="cd06225">
    <property type="entry name" value="HAMP"/>
    <property type="match status" value="1"/>
</dbReference>
<dbReference type="CDD" id="cd00082">
    <property type="entry name" value="HisKA"/>
    <property type="match status" value="1"/>
</dbReference>
<evidence type="ECO:0000256" key="6">
    <source>
        <dbReference type="ARBA" id="ARBA00022692"/>
    </source>
</evidence>
<keyword evidence="15" id="KW-1185">Reference proteome</keyword>
<dbReference type="PANTHER" id="PTHR45436">
    <property type="entry name" value="SENSOR HISTIDINE KINASE YKOH"/>
    <property type="match status" value="1"/>
</dbReference>
<evidence type="ECO:0000256" key="10">
    <source>
        <dbReference type="ARBA" id="ARBA00023136"/>
    </source>
</evidence>
<reference evidence="14 15" key="1">
    <citation type="submission" date="2018-01" db="EMBL/GenBank/DDBJ databases">
        <title>Draft genome sequence of Sphaerisporangium sp. 7K107.</title>
        <authorList>
            <person name="Sahin N."/>
            <person name="Saygin H."/>
            <person name="Ay H."/>
        </authorList>
    </citation>
    <scope>NUCLEOTIDE SEQUENCE [LARGE SCALE GENOMIC DNA]</scope>
    <source>
        <strain evidence="14 15">7K107</strain>
    </source>
</reference>
<comment type="subcellular location">
    <subcellularLocation>
        <location evidence="2">Cell membrane</location>
    </subcellularLocation>
</comment>
<dbReference type="EMBL" id="POUA01000054">
    <property type="protein sequence ID" value="PZG50745.1"/>
    <property type="molecule type" value="Genomic_DNA"/>
</dbReference>
<evidence type="ECO:0000256" key="1">
    <source>
        <dbReference type="ARBA" id="ARBA00000085"/>
    </source>
</evidence>
<dbReference type="EC" id="2.7.13.3" evidence="3"/>
<evidence type="ECO:0000256" key="7">
    <source>
        <dbReference type="ARBA" id="ARBA00022777"/>
    </source>
</evidence>
<name>A0A2W2HG70_9ACTN</name>
<dbReference type="InterPro" id="IPR005467">
    <property type="entry name" value="His_kinase_dom"/>
</dbReference>